<feature type="compositionally biased region" description="Low complexity" evidence="13">
    <location>
        <begin position="142"/>
        <end position="159"/>
    </location>
</feature>
<dbReference type="OrthoDB" id="425950at2759"/>
<keyword evidence="4 12" id="KW-0479">Metal-binding</keyword>
<evidence type="ECO:0000256" key="8">
    <source>
        <dbReference type="ARBA" id="ARBA00023004"/>
    </source>
</evidence>
<evidence type="ECO:0000256" key="7">
    <source>
        <dbReference type="ARBA" id="ARBA00023002"/>
    </source>
</evidence>
<feature type="compositionally biased region" description="Low complexity" evidence="13">
    <location>
        <begin position="188"/>
        <end position="209"/>
    </location>
</feature>
<comment type="subcellular location">
    <subcellularLocation>
        <location evidence="1 12">Nucleus</location>
    </subcellularLocation>
</comment>
<dbReference type="Pfam" id="PF21233">
    <property type="entry name" value="WHD_RIOX1"/>
    <property type="match status" value="1"/>
</dbReference>
<comment type="similarity">
    <text evidence="2">Belongs to the ROX family. NO66 subfamily.</text>
</comment>
<dbReference type="FunFam" id="2.60.120.650:FF:000013">
    <property type="entry name" value="Ribosomal oxygenase 1"/>
    <property type="match status" value="1"/>
</dbReference>
<dbReference type="PANTHER" id="PTHR13096">
    <property type="entry name" value="MINA53 MYC INDUCED NUCLEAR ANTIGEN"/>
    <property type="match status" value="1"/>
</dbReference>
<dbReference type="GO" id="GO:0032453">
    <property type="term" value="F:histone H3K4 demethylase activity"/>
    <property type="evidence" value="ECO:0007669"/>
    <property type="project" value="TreeGrafter"/>
</dbReference>
<evidence type="ECO:0000256" key="12">
    <source>
        <dbReference type="RuleBase" id="RU366061"/>
    </source>
</evidence>
<evidence type="ECO:0000256" key="5">
    <source>
        <dbReference type="ARBA" id="ARBA00022853"/>
    </source>
</evidence>
<feature type="compositionally biased region" description="Polar residues" evidence="13">
    <location>
        <begin position="130"/>
        <end position="141"/>
    </location>
</feature>
<keyword evidence="9 12" id="KW-0805">Transcription regulation</keyword>
<evidence type="ECO:0000256" key="4">
    <source>
        <dbReference type="ARBA" id="ARBA00022723"/>
    </source>
</evidence>
<dbReference type="AlphaFoldDB" id="A0A2G8JYB7"/>
<dbReference type="PANTHER" id="PTHR13096:SF8">
    <property type="entry name" value="RIBOSOMAL OXYGENASE 1"/>
    <property type="match status" value="1"/>
</dbReference>
<feature type="compositionally biased region" description="Basic residues" evidence="13">
    <location>
        <begin position="241"/>
        <end position="251"/>
    </location>
</feature>
<feature type="compositionally biased region" description="Basic residues" evidence="13">
    <location>
        <begin position="167"/>
        <end position="177"/>
    </location>
</feature>
<dbReference type="SUPFAM" id="SSF51197">
    <property type="entry name" value="Clavaminate synthase-like"/>
    <property type="match status" value="1"/>
</dbReference>
<dbReference type="Pfam" id="PF08007">
    <property type="entry name" value="JmjC_2"/>
    <property type="match status" value="1"/>
</dbReference>
<dbReference type="GO" id="GO:0051864">
    <property type="term" value="F:histone H3K36 demethylase activity"/>
    <property type="evidence" value="ECO:0007669"/>
    <property type="project" value="TreeGrafter"/>
</dbReference>
<evidence type="ECO:0000256" key="9">
    <source>
        <dbReference type="ARBA" id="ARBA00023015"/>
    </source>
</evidence>
<organism evidence="15 16">
    <name type="scientific">Stichopus japonicus</name>
    <name type="common">Sea cucumber</name>
    <dbReference type="NCBI Taxonomy" id="307972"/>
    <lineage>
        <taxon>Eukaryota</taxon>
        <taxon>Metazoa</taxon>
        <taxon>Echinodermata</taxon>
        <taxon>Eleutherozoa</taxon>
        <taxon>Echinozoa</taxon>
        <taxon>Holothuroidea</taxon>
        <taxon>Aspidochirotacea</taxon>
        <taxon>Aspidochirotida</taxon>
        <taxon>Stichopodidae</taxon>
        <taxon>Apostichopus</taxon>
    </lineage>
</organism>
<comment type="caution">
    <text evidence="15">The sequence shown here is derived from an EMBL/GenBank/DDBJ whole genome shotgun (WGS) entry which is preliminary data.</text>
</comment>
<dbReference type="Gene3D" id="2.60.120.650">
    <property type="entry name" value="Cupin"/>
    <property type="match status" value="1"/>
</dbReference>
<dbReference type="EMBL" id="MRZV01001086">
    <property type="protein sequence ID" value="PIK40766.1"/>
    <property type="molecule type" value="Genomic_DNA"/>
</dbReference>
<dbReference type="InterPro" id="IPR049043">
    <property type="entry name" value="WHD_RIOX1"/>
</dbReference>
<dbReference type="PROSITE" id="PS51184">
    <property type="entry name" value="JMJC"/>
    <property type="match status" value="1"/>
</dbReference>
<keyword evidence="7 12" id="KW-0560">Oxidoreductase</keyword>
<protein>
    <recommendedName>
        <fullName evidence="12">Bifunctional lysine-specific demethylase and histidyl-hydroxylase</fullName>
        <ecNumber evidence="12">1.14.11.-</ecNumber>
    </recommendedName>
</protein>
<sequence length="739" mass="82471">MKSAFAVQKEKAQKSQLQLKIKLATPGKVSKAKNKDKKAGSRAKSEKITAASKAATKKKDSPKKSTPKSKKTSEKGKSVNKQSPKAKQSPKKNSKDAKKVDKKPSAKSNKASKPEKDAVKKESPTKAGKGSQTKKASPTKQSPKGGKSPSLTKSKSPKVTPKDTKQPTRKPRVKNQKKTPSPKVPAGKKSPSASVKSTPTSSSKKTSPSMRKKLAKEVTNKDSGSSTPSRKRKNSTPASKNSKKLKIKLTPRRTNPSPPKREESPRIVNSSTPQNGPLGKNGPSKGRDSGTESALLFEWLISPVSPQNFFDNLWEKKPLLVRRHKPQYFQGLFTTVEFNKILKENDVQYGKHLDVTTYTDGKRETHNPEGRAHAPVVWDYFNNGCSVRLLNPQTYSAKVWKLLSTLQEHFGSFCGANVYLTPGGTQGFAPHYDDIEAFILQLEGRKRWRLYSPRSDNEVLPRMSSENFTDEEIGVPILDTVLEEGDVLYFPRGYIHQATPPSDTHSLHLTVSTCQKNTWGDFMEKCLHGALQTAMEEDLNFRLSLPRDFLNFMGVVNSDLEEDRRTAFISKIGELFQKLASYAPIDVAADKVGMNLIHSSLPPVLTDEEMSCMVYTTNISFENGEFVSDANILSEETEIQLIRRGVLRLITQEDEIQVHHCVENSRVYHGKPCQFFVIPPESAPGVEFLIRQYPKFVRVDDLPLEGDLQGKEVELASLLFEKGLIRTRYPLHTDTEEER</sequence>
<dbReference type="GO" id="GO:0005506">
    <property type="term" value="F:iron ion binding"/>
    <property type="evidence" value="ECO:0007669"/>
    <property type="project" value="UniProtKB-UniRule"/>
</dbReference>
<proteinExistence type="inferred from homology"/>
<feature type="region of interest" description="Disordered" evidence="13">
    <location>
        <begin position="1"/>
        <end position="290"/>
    </location>
</feature>
<evidence type="ECO:0000256" key="1">
    <source>
        <dbReference type="ARBA" id="ARBA00004123"/>
    </source>
</evidence>
<evidence type="ECO:0000256" key="6">
    <source>
        <dbReference type="ARBA" id="ARBA00022964"/>
    </source>
</evidence>
<feature type="compositionally biased region" description="Basic and acidic residues" evidence="13">
    <location>
        <begin position="37"/>
        <end position="47"/>
    </location>
</feature>
<keyword evidence="10 12" id="KW-0804">Transcription</keyword>
<feature type="compositionally biased region" description="Basic and acidic residues" evidence="13">
    <location>
        <begin position="93"/>
        <end position="104"/>
    </location>
</feature>
<evidence type="ECO:0000256" key="11">
    <source>
        <dbReference type="ARBA" id="ARBA00023242"/>
    </source>
</evidence>
<keyword evidence="8 12" id="KW-0408">Iron</keyword>
<evidence type="ECO:0000256" key="2">
    <source>
        <dbReference type="ARBA" id="ARBA00010309"/>
    </source>
</evidence>
<keyword evidence="3" id="KW-0678">Repressor</keyword>
<accession>A0A2G8JYB7</accession>
<reference evidence="15 16" key="1">
    <citation type="journal article" date="2017" name="PLoS Biol.">
        <title>The sea cucumber genome provides insights into morphological evolution and visceral regeneration.</title>
        <authorList>
            <person name="Zhang X."/>
            <person name="Sun L."/>
            <person name="Yuan J."/>
            <person name="Sun Y."/>
            <person name="Gao Y."/>
            <person name="Zhang L."/>
            <person name="Li S."/>
            <person name="Dai H."/>
            <person name="Hamel J.F."/>
            <person name="Liu C."/>
            <person name="Yu Y."/>
            <person name="Liu S."/>
            <person name="Lin W."/>
            <person name="Guo K."/>
            <person name="Jin S."/>
            <person name="Xu P."/>
            <person name="Storey K.B."/>
            <person name="Huan P."/>
            <person name="Zhang T."/>
            <person name="Zhou Y."/>
            <person name="Zhang J."/>
            <person name="Lin C."/>
            <person name="Li X."/>
            <person name="Xing L."/>
            <person name="Huo D."/>
            <person name="Sun M."/>
            <person name="Wang L."/>
            <person name="Mercier A."/>
            <person name="Li F."/>
            <person name="Yang H."/>
            <person name="Xiang J."/>
        </authorList>
    </citation>
    <scope>NUCLEOTIDE SEQUENCE [LARGE SCALE GENOMIC DNA]</scope>
    <source>
        <strain evidence="15">Shaxun</strain>
        <tissue evidence="15">Muscle</tissue>
    </source>
</reference>
<dbReference type="Proteomes" id="UP000230750">
    <property type="component" value="Unassembled WGS sequence"/>
</dbReference>
<evidence type="ECO:0000259" key="14">
    <source>
        <dbReference type="PROSITE" id="PS51184"/>
    </source>
</evidence>
<feature type="domain" description="JmjC" evidence="14">
    <location>
        <begin position="385"/>
        <end position="530"/>
    </location>
</feature>
<evidence type="ECO:0000256" key="3">
    <source>
        <dbReference type="ARBA" id="ARBA00022491"/>
    </source>
</evidence>
<keyword evidence="16" id="KW-1185">Reference proteome</keyword>
<dbReference type="GO" id="GO:0005730">
    <property type="term" value="C:nucleolus"/>
    <property type="evidence" value="ECO:0007669"/>
    <property type="project" value="TreeGrafter"/>
</dbReference>
<comment type="function">
    <text evidence="12">Oxygenase that can act as both a histone lysine demethylase and a ribosomal histidine hydroxylase.</text>
</comment>
<evidence type="ECO:0000313" key="16">
    <source>
        <dbReference type="Proteomes" id="UP000230750"/>
    </source>
</evidence>
<dbReference type="Gene3D" id="1.10.10.1500">
    <property type="entry name" value="JmjC domain-containing ribosomal oxygenase (ROX), dimer domain"/>
    <property type="match status" value="1"/>
</dbReference>
<dbReference type="Gene3D" id="3.90.930.40">
    <property type="match status" value="1"/>
</dbReference>
<keyword evidence="6 12" id="KW-0223">Dioxygenase</keyword>
<keyword evidence="11 12" id="KW-0539">Nucleus</keyword>
<dbReference type="FunFam" id="1.10.10.1500:FF:000001">
    <property type="entry name" value="ribosomal oxygenase 1 isoform X1"/>
    <property type="match status" value="1"/>
</dbReference>
<evidence type="ECO:0000313" key="15">
    <source>
        <dbReference type="EMBL" id="PIK40766.1"/>
    </source>
</evidence>
<comment type="cofactor">
    <cofactor evidence="12">
        <name>Fe(2+)</name>
        <dbReference type="ChEBI" id="CHEBI:29033"/>
    </cofactor>
    <text evidence="12">Binds 1 Fe(2+) ion per subunit.</text>
</comment>
<dbReference type="STRING" id="307972.A0A2G8JYB7"/>
<name>A0A2G8JYB7_STIJA</name>
<dbReference type="InterPro" id="IPR003347">
    <property type="entry name" value="JmjC_dom"/>
</dbReference>
<gene>
    <name evidence="15" type="ORF">BSL78_22384</name>
</gene>
<dbReference type="FunFam" id="3.90.930.40:FF:000001">
    <property type="entry name" value="ribosomal oxygenase 1 isoform X1"/>
    <property type="match status" value="1"/>
</dbReference>
<dbReference type="EC" id="1.14.11.-" evidence="12"/>
<feature type="compositionally biased region" description="Basic and acidic residues" evidence="13">
    <location>
        <begin position="112"/>
        <end position="124"/>
    </location>
</feature>
<evidence type="ECO:0000256" key="13">
    <source>
        <dbReference type="SAM" id="MobiDB-lite"/>
    </source>
</evidence>
<evidence type="ECO:0000256" key="10">
    <source>
        <dbReference type="ARBA" id="ARBA00023163"/>
    </source>
</evidence>
<dbReference type="InterPro" id="IPR039994">
    <property type="entry name" value="NO66-like"/>
</dbReference>
<keyword evidence="5" id="KW-0156">Chromatin regulator</keyword>